<feature type="region of interest" description="Disordered" evidence="8">
    <location>
        <begin position="1"/>
        <end position="58"/>
    </location>
</feature>
<evidence type="ECO:0000256" key="5">
    <source>
        <dbReference type="ARBA" id="ARBA00023117"/>
    </source>
</evidence>
<dbReference type="InterPro" id="IPR000330">
    <property type="entry name" value="SNF2_N"/>
</dbReference>
<dbReference type="Pfam" id="PF07529">
    <property type="entry name" value="HSA"/>
    <property type="match status" value="1"/>
</dbReference>
<feature type="compositionally biased region" description="Pro residues" evidence="8">
    <location>
        <begin position="25"/>
        <end position="40"/>
    </location>
</feature>
<dbReference type="Pfam" id="PF00271">
    <property type="entry name" value="Helicase_C"/>
    <property type="match status" value="1"/>
</dbReference>
<comment type="subcellular location">
    <subcellularLocation>
        <location evidence="1">Nucleus</location>
    </subcellularLocation>
</comment>
<evidence type="ECO:0000256" key="1">
    <source>
        <dbReference type="ARBA" id="ARBA00004123"/>
    </source>
</evidence>
<feature type="region of interest" description="Disordered" evidence="8">
    <location>
        <begin position="504"/>
        <end position="538"/>
    </location>
</feature>
<dbReference type="GO" id="GO:0000785">
    <property type="term" value="C:chromatin"/>
    <property type="evidence" value="ECO:0007669"/>
    <property type="project" value="UniProtKB-ARBA"/>
</dbReference>
<protein>
    <submittedName>
        <fullName evidence="13">Putative global transcription activator SNF2L2</fullName>
    </submittedName>
</protein>
<dbReference type="GO" id="GO:0005524">
    <property type="term" value="F:ATP binding"/>
    <property type="evidence" value="ECO:0007669"/>
    <property type="project" value="InterPro"/>
</dbReference>
<dbReference type="InterPro" id="IPR014001">
    <property type="entry name" value="Helicase_ATP-bd"/>
</dbReference>
<feature type="domain" description="Helicase C-terminal" evidence="10">
    <location>
        <begin position="932"/>
        <end position="1094"/>
    </location>
</feature>
<feature type="compositionally biased region" description="Acidic residues" evidence="8">
    <location>
        <begin position="512"/>
        <end position="528"/>
    </location>
</feature>
<evidence type="ECO:0000256" key="4">
    <source>
        <dbReference type="ARBA" id="ARBA00023015"/>
    </source>
</evidence>
<gene>
    <name evidence="13" type="ORF">N325_04396</name>
</gene>
<dbReference type="SUPFAM" id="SSF160481">
    <property type="entry name" value="BRK domain-like"/>
    <property type="match status" value="1"/>
</dbReference>
<dbReference type="PANTHER" id="PTHR10799">
    <property type="entry name" value="SNF2/RAD54 HELICASE FAMILY"/>
    <property type="match status" value="1"/>
</dbReference>
<dbReference type="Gene3D" id="3.40.50.10810">
    <property type="entry name" value="Tandem AAA-ATPase domain"/>
    <property type="match status" value="1"/>
</dbReference>
<dbReference type="SMART" id="SM00592">
    <property type="entry name" value="BRK"/>
    <property type="match status" value="1"/>
</dbReference>
<dbReference type="SMART" id="SM00573">
    <property type="entry name" value="HSA"/>
    <property type="match status" value="1"/>
</dbReference>
<feature type="domain" description="Helicase ATP-binding" evidence="9">
    <location>
        <begin position="614"/>
        <end position="779"/>
    </location>
</feature>
<evidence type="ECO:0000256" key="6">
    <source>
        <dbReference type="ARBA" id="ARBA00023163"/>
    </source>
</evidence>
<keyword evidence="3" id="KW-0378">Hydrolase</keyword>
<feature type="compositionally biased region" description="Low complexity" evidence="8">
    <location>
        <begin position="119"/>
        <end position="136"/>
    </location>
</feature>
<evidence type="ECO:0000256" key="3">
    <source>
        <dbReference type="ARBA" id="ARBA00022801"/>
    </source>
</evidence>
<dbReference type="InterPro" id="IPR038718">
    <property type="entry name" value="SNF2-like_sf"/>
</dbReference>
<dbReference type="Pfam" id="PF07533">
    <property type="entry name" value="BRK"/>
    <property type="match status" value="1"/>
</dbReference>
<dbReference type="FunFam" id="3.40.5.120:FF:000001">
    <property type="entry name" value="probable global transcription activator SNF2L2 isoform X1"/>
    <property type="match status" value="1"/>
</dbReference>
<dbReference type="SMART" id="SM00487">
    <property type="entry name" value="DEXDc"/>
    <property type="match status" value="1"/>
</dbReference>
<dbReference type="AlphaFoldDB" id="A0A091KEJ5"/>
<dbReference type="EMBL" id="KK553554">
    <property type="protein sequence ID" value="KFP34493.1"/>
    <property type="molecule type" value="Genomic_DNA"/>
</dbReference>
<dbReference type="GO" id="GO:0006355">
    <property type="term" value="P:regulation of DNA-templated transcription"/>
    <property type="evidence" value="ECO:0007669"/>
    <property type="project" value="InterPro"/>
</dbReference>
<keyword evidence="5" id="KW-0103">Bromodomain</keyword>
<organism evidence="13 14">
    <name type="scientific">Colius striatus</name>
    <name type="common">Speckled mousebird</name>
    <dbReference type="NCBI Taxonomy" id="57412"/>
    <lineage>
        <taxon>Eukaryota</taxon>
        <taxon>Metazoa</taxon>
        <taxon>Chordata</taxon>
        <taxon>Craniata</taxon>
        <taxon>Vertebrata</taxon>
        <taxon>Euteleostomi</taxon>
        <taxon>Archelosauria</taxon>
        <taxon>Archosauria</taxon>
        <taxon>Dinosauria</taxon>
        <taxon>Saurischia</taxon>
        <taxon>Theropoda</taxon>
        <taxon>Coelurosauria</taxon>
        <taxon>Aves</taxon>
        <taxon>Neognathae</taxon>
        <taxon>Neoaves</taxon>
        <taxon>Telluraves</taxon>
        <taxon>Coraciimorphae</taxon>
        <taxon>Coliiformes</taxon>
        <taxon>Coliidae</taxon>
        <taxon>Colius</taxon>
    </lineage>
</organism>
<dbReference type="FunFam" id="1.20.5.170:FF:000089">
    <property type="entry name" value="Putative global transcription activator SNF2L2"/>
    <property type="match status" value="1"/>
</dbReference>
<evidence type="ECO:0000256" key="2">
    <source>
        <dbReference type="ARBA" id="ARBA00007025"/>
    </source>
</evidence>
<dbReference type="Gene3D" id="3.40.5.120">
    <property type="match status" value="1"/>
</dbReference>
<dbReference type="Gene3D" id="3.40.50.300">
    <property type="entry name" value="P-loop containing nucleotide triphosphate hydrolases"/>
    <property type="match status" value="1"/>
</dbReference>
<dbReference type="GO" id="GO:0005654">
    <property type="term" value="C:nucleoplasm"/>
    <property type="evidence" value="ECO:0007669"/>
    <property type="project" value="UniProtKB-ARBA"/>
</dbReference>
<accession>A0A091KEJ5</accession>
<keyword evidence="7" id="KW-0539">Nucleus</keyword>
<feature type="domain" description="QLQ" evidence="12">
    <location>
        <begin position="55"/>
        <end position="90"/>
    </location>
</feature>
<dbReference type="InterPro" id="IPR037259">
    <property type="entry name" value="BRK_sf"/>
</dbReference>
<keyword evidence="6" id="KW-0804">Transcription</keyword>
<dbReference type="PROSITE" id="PS51666">
    <property type="entry name" value="QLQ"/>
    <property type="match status" value="1"/>
</dbReference>
<evidence type="ECO:0000259" key="11">
    <source>
        <dbReference type="PROSITE" id="PS51204"/>
    </source>
</evidence>
<dbReference type="InterPro" id="IPR006576">
    <property type="entry name" value="BRK_domain"/>
</dbReference>
<feature type="compositionally biased region" description="Basic and acidic residues" evidence="8">
    <location>
        <begin position="529"/>
        <end position="538"/>
    </location>
</feature>
<dbReference type="InterPro" id="IPR014978">
    <property type="entry name" value="Gln-Leu-Gln_QLQ"/>
</dbReference>
<keyword evidence="4" id="KW-0805">Transcription regulation</keyword>
<feature type="non-terminal residue" evidence="13">
    <location>
        <position position="1"/>
    </location>
</feature>
<evidence type="ECO:0000259" key="10">
    <source>
        <dbReference type="PROSITE" id="PS51194"/>
    </source>
</evidence>
<feature type="domain" description="HSA" evidence="11">
    <location>
        <begin position="315"/>
        <end position="387"/>
    </location>
</feature>
<feature type="non-terminal residue" evidence="13">
    <location>
        <position position="1132"/>
    </location>
</feature>
<name>A0A091KEJ5_COLST</name>
<dbReference type="Pfam" id="PF08880">
    <property type="entry name" value="QLQ"/>
    <property type="match status" value="1"/>
</dbReference>
<dbReference type="Pfam" id="PF00176">
    <property type="entry name" value="SNF2-rel_dom"/>
    <property type="match status" value="1"/>
</dbReference>
<sequence length="1132" mass="128814">GYMSPHPSPLGAPEHVSSPMSGGGPTPPQMTPSQPGPIIPGDPQVMNQPNRGPSPFSPVQLHQLRAQILAYKMLARGQPLPENLQLAVQGKRTLPGIQQQQPPAAFNRQSGIGLHTISGTATGPGPAPGMPGHTAAVTTKTWTEGQAPDMSVSSAQQKLPAPPPSGRPSPAPPTAQPATAMPGPSVPQPPPGQPSPIVQLQQKQNRISPIQKPQGLDPVEILQEREYRLQARIAHRIQELENLPGSLPPDLRTKATVELKALRLLNFQRQLRQEVVACMRRDTTLETALNSKAYKRSKRQTLREARMTEKLEKQQKIEQERKRRQKHQEYLNSILQHAKDFKEYHRSVAGKIQKLSKAVATWHANTEREQKKETERIEKERMRRLMAEDEEGYRKLIDQKKDRRLAYLLQQTDEYVANLTNLVWEHKQAQAAKEKKKRRRRKKAKNAEGMSSGLGPDGEPIDESSQMSDLPVKVTHTETGKVLLGPEAPKASQLDAWLEMNPGYEVAPRSDSEDESGSEYEEEDDEEESSRLETDEKILLDPNSEEVSEKDAKQIIETAKQDVDDEYSMQYSARGSQSYYTVAHAITERVEKQSSLLINGTLKHYQLQGLEWMVSLYNNNLNGILADEMGLGKTIQTIALITYLMEHKRLNGPYLIIVPLSTLSNWTYEFDKWAPSVVKISYKGTPAMRRSLVPQLRSGKFNVLLTTYEYIIKDKHILAKIRWKYMIVDEGHRMKNHHCKLTQVLNTHYVAPRRILLTGTPLQNKLPELWALLNFLLPTIFKSCSTFEQWFNAPFAMTGERVDLNEEETILIIRRLHKVLRPFLLRRLKKEVESQLPEKVEYVIKCDMSALQKILYRHMQAKGILLTDGSEKDKKGKGGAKTLMNTIMQLRKICNHPYMFQHIEESFAEHLGYSNGVINGAELYRASGKFELLDRILPKLRATNHRVLLFCQMTSLMTIMEDYFAFRNFLYLRLDGTTKSEDRAALLKKFNEPGSQYFIFLLSTRAGGLGLNLQAADTVIIFDSDWNPHQDLQAQDRAHRIGQQNEVRVLRLCTVNSVEEKILAAAKYKLNVDQKVIQAGMFDQKSSSHERRAFLQAILEHEEENEEEDEVPDDETLNQMIARREEEFDLFM</sequence>
<dbReference type="CDD" id="cd18793">
    <property type="entry name" value="SF2_C_SNF"/>
    <property type="match status" value="1"/>
</dbReference>
<dbReference type="GO" id="GO:0016787">
    <property type="term" value="F:hydrolase activity"/>
    <property type="evidence" value="ECO:0007669"/>
    <property type="project" value="UniProtKB-KW"/>
</dbReference>
<feature type="compositionally biased region" description="Basic residues" evidence="8">
    <location>
        <begin position="434"/>
        <end position="444"/>
    </location>
</feature>
<feature type="compositionally biased region" description="Pro residues" evidence="8">
    <location>
        <begin position="1"/>
        <end position="10"/>
    </location>
</feature>
<dbReference type="PROSITE" id="PS51194">
    <property type="entry name" value="HELICASE_CTER"/>
    <property type="match status" value="1"/>
</dbReference>
<keyword evidence="14" id="KW-1185">Reference proteome</keyword>
<dbReference type="FunFam" id="3.40.50.10810:FF:000008">
    <property type="entry name" value="Chromatin structure-remodeling complex subunit snf21"/>
    <property type="match status" value="1"/>
</dbReference>
<evidence type="ECO:0000256" key="8">
    <source>
        <dbReference type="SAM" id="MobiDB-lite"/>
    </source>
</evidence>
<dbReference type="PROSITE" id="PS51192">
    <property type="entry name" value="HELICASE_ATP_BIND_1"/>
    <property type="match status" value="1"/>
</dbReference>
<dbReference type="Gene3D" id="1.20.5.170">
    <property type="match status" value="1"/>
</dbReference>
<dbReference type="Proteomes" id="UP000053615">
    <property type="component" value="Unassembled WGS sequence"/>
</dbReference>
<dbReference type="FunFam" id="3.40.50.300:FF:000116">
    <property type="entry name" value="probable global transcription activator SNF2L2 isoform X1"/>
    <property type="match status" value="1"/>
</dbReference>
<proteinExistence type="inferred from homology"/>
<feature type="compositionally biased region" description="Pro residues" evidence="8">
    <location>
        <begin position="184"/>
        <end position="194"/>
    </location>
</feature>
<evidence type="ECO:0000313" key="14">
    <source>
        <dbReference type="Proteomes" id="UP000053615"/>
    </source>
</evidence>
<dbReference type="InterPro" id="IPR014012">
    <property type="entry name" value="HSA_dom"/>
</dbReference>
<dbReference type="InterPro" id="IPR001650">
    <property type="entry name" value="Helicase_C-like"/>
</dbReference>
<dbReference type="InterPro" id="IPR049730">
    <property type="entry name" value="SNF2/RAD54-like_C"/>
</dbReference>
<feature type="compositionally biased region" description="Polar residues" evidence="8">
    <location>
        <begin position="198"/>
        <end position="208"/>
    </location>
</feature>
<dbReference type="InterPro" id="IPR027417">
    <property type="entry name" value="P-loop_NTPase"/>
</dbReference>
<comment type="similarity">
    <text evidence="2">Belongs to the SNF2/RAD54 helicase family.</text>
</comment>
<reference evidence="13 14" key="1">
    <citation type="submission" date="2014-04" db="EMBL/GenBank/DDBJ databases">
        <title>Genome evolution of avian class.</title>
        <authorList>
            <person name="Zhang G."/>
            <person name="Li C."/>
        </authorList>
    </citation>
    <scope>NUCLEOTIDE SEQUENCE [LARGE SCALE GENOMIC DNA]</scope>
    <source>
        <strain evidence="13">BGI_N325</strain>
    </source>
</reference>
<evidence type="ECO:0000259" key="9">
    <source>
        <dbReference type="PROSITE" id="PS51192"/>
    </source>
</evidence>
<dbReference type="CDD" id="cd18063">
    <property type="entry name" value="DEXHc_SMARCA2"/>
    <property type="match status" value="1"/>
</dbReference>
<dbReference type="PROSITE" id="PS51204">
    <property type="entry name" value="HSA"/>
    <property type="match status" value="1"/>
</dbReference>
<dbReference type="SMART" id="SM00490">
    <property type="entry name" value="HELICc"/>
    <property type="match status" value="1"/>
</dbReference>
<dbReference type="SMART" id="SM00951">
    <property type="entry name" value="QLQ"/>
    <property type="match status" value="1"/>
</dbReference>
<feature type="compositionally biased region" description="Pro residues" evidence="8">
    <location>
        <begin position="160"/>
        <end position="175"/>
    </location>
</feature>
<evidence type="ECO:0000256" key="7">
    <source>
        <dbReference type="ARBA" id="ARBA00023242"/>
    </source>
</evidence>
<evidence type="ECO:0000259" key="12">
    <source>
        <dbReference type="PROSITE" id="PS51666"/>
    </source>
</evidence>
<feature type="region of interest" description="Disordered" evidence="8">
    <location>
        <begin position="430"/>
        <end position="469"/>
    </location>
</feature>
<evidence type="ECO:0000313" key="13">
    <source>
        <dbReference type="EMBL" id="KFP34493.1"/>
    </source>
</evidence>
<feature type="region of interest" description="Disordered" evidence="8">
    <location>
        <begin position="114"/>
        <end position="217"/>
    </location>
</feature>
<dbReference type="SUPFAM" id="SSF52540">
    <property type="entry name" value="P-loop containing nucleoside triphosphate hydrolases"/>
    <property type="match status" value="2"/>
</dbReference>